<organism evidence="2 3">
    <name type="scientific">Legionella massiliensis</name>
    <dbReference type="NCBI Taxonomy" id="1034943"/>
    <lineage>
        <taxon>Bacteria</taxon>
        <taxon>Pseudomonadati</taxon>
        <taxon>Pseudomonadota</taxon>
        <taxon>Gammaproteobacteria</taxon>
        <taxon>Legionellales</taxon>
        <taxon>Legionellaceae</taxon>
        <taxon>Legionella</taxon>
    </lineage>
</organism>
<evidence type="ECO:0000313" key="3">
    <source>
        <dbReference type="Proteomes" id="UP000044071"/>
    </source>
</evidence>
<dbReference type="Proteomes" id="UP000044071">
    <property type="component" value="Unassembled WGS sequence"/>
</dbReference>
<protein>
    <recommendedName>
        <fullName evidence="4">Secreted protein</fullName>
    </recommendedName>
</protein>
<gene>
    <name evidence="2" type="ORF">BN59_01281</name>
</gene>
<evidence type="ECO:0000256" key="1">
    <source>
        <dbReference type="SAM" id="SignalP"/>
    </source>
</evidence>
<evidence type="ECO:0000313" key="2">
    <source>
        <dbReference type="EMBL" id="CDZ77002.1"/>
    </source>
</evidence>
<reference evidence="2 3" key="1">
    <citation type="submission" date="2014-06" db="EMBL/GenBank/DDBJ databases">
        <authorList>
            <person name="Urmite Genomes Urmite Genomes"/>
        </authorList>
    </citation>
    <scope>NUCLEOTIDE SEQUENCE [LARGE SCALE GENOMIC DNA]</scope>
</reference>
<accession>A0A078KVH8</accession>
<name>A0A078KVH8_9GAMM</name>
<dbReference type="EMBL" id="CCSB01000001">
    <property type="protein sequence ID" value="CDZ77002.1"/>
    <property type="molecule type" value="Genomic_DNA"/>
</dbReference>
<dbReference type="STRING" id="1034943.BN59_01281"/>
<dbReference type="AlphaFoldDB" id="A0A078KVH8"/>
<keyword evidence="1" id="KW-0732">Signal</keyword>
<evidence type="ECO:0008006" key="4">
    <source>
        <dbReference type="Google" id="ProtNLM"/>
    </source>
</evidence>
<sequence length="170" mass="17560">MLSKKALFTLSGIAILISSNISAQESCTPNYGNQLQSLSICNSWEEHNRAGITVAPSSGWTVIANTGSSSTGSNTITHSYCLTLTYSNPNSYPSQSVFDLAIVDPHGSQNPSFSGTCTMYFNQCTAPGGMPGFSATVVGCTSGIPTLKACYGGISGPQNNGHLSLGATCT</sequence>
<feature type="signal peptide" evidence="1">
    <location>
        <begin position="1"/>
        <end position="23"/>
    </location>
</feature>
<dbReference type="RefSeq" id="WP_043873422.1">
    <property type="nucleotide sequence ID" value="NZ_CCVW01000001.1"/>
</dbReference>
<proteinExistence type="predicted"/>
<keyword evidence="3" id="KW-1185">Reference proteome</keyword>
<feature type="chain" id="PRO_5009744033" description="Secreted protein" evidence="1">
    <location>
        <begin position="24"/>
        <end position="170"/>
    </location>
</feature>